<feature type="compositionally biased region" description="Low complexity" evidence="1">
    <location>
        <begin position="220"/>
        <end position="232"/>
    </location>
</feature>
<dbReference type="Pfam" id="PF08914">
    <property type="entry name" value="Myb_Rap1"/>
    <property type="match status" value="1"/>
</dbReference>
<organism evidence="3 4">
    <name type="scientific">Claviceps humidiphila</name>
    <dbReference type="NCBI Taxonomy" id="1294629"/>
    <lineage>
        <taxon>Eukaryota</taxon>
        <taxon>Fungi</taxon>
        <taxon>Dikarya</taxon>
        <taxon>Ascomycota</taxon>
        <taxon>Pezizomycotina</taxon>
        <taxon>Sordariomycetes</taxon>
        <taxon>Hypocreomycetidae</taxon>
        <taxon>Hypocreales</taxon>
        <taxon>Clavicipitaceae</taxon>
        <taxon>Claviceps</taxon>
    </lineage>
</organism>
<dbReference type="InterPro" id="IPR036431">
    <property type="entry name" value="ARID_dom_sf"/>
</dbReference>
<feature type="region of interest" description="Disordered" evidence="1">
    <location>
        <begin position="159"/>
        <end position="249"/>
    </location>
</feature>
<evidence type="ECO:0000256" key="1">
    <source>
        <dbReference type="SAM" id="MobiDB-lite"/>
    </source>
</evidence>
<dbReference type="CDD" id="cd11655">
    <property type="entry name" value="rap1_myb-like"/>
    <property type="match status" value="1"/>
</dbReference>
<dbReference type="InterPro" id="IPR001606">
    <property type="entry name" value="ARID_dom"/>
</dbReference>
<proteinExistence type="predicted"/>
<reference evidence="3 4" key="1">
    <citation type="journal article" date="2020" name="bioRxiv">
        <title>Whole genome comparisons of ergot fungi reveals the divergence and evolution of species within the genus Claviceps are the result of varying mechanisms driving genome evolution and host range expansion.</title>
        <authorList>
            <person name="Wyka S.A."/>
            <person name="Mondo S.J."/>
            <person name="Liu M."/>
            <person name="Dettman J."/>
            <person name="Nalam V."/>
            <person name="Broders K.D."/>
        </authorList>
    </citation>
    <scope>NUCLEOTIDE SEQUENCE [LARGE SCALE GENOMIC DNA]</scope>
    <source>
        <strain evidence="3 4">LM576</strain>
    </source>
</reference>
<dbReference type="SMART" id="SM00501">
    <property type="entry name" value="BRIGHT"/>
    <property type="match status" value="1"/>
</dbReference>
<dbReference type="Pfam" id="PF01388">
    <property type="entry name" value="ARID"/>
    <property type="match status" value="1"/>
</dbReference>
<dbReference type="Proteomes" id="UP000732380">
    <property type="component" value="Unassembled WGS sequence"/>
</dbReference>
<feature type="domain" description="ARID" evidence="2">
    <location>
        <begin position="255"/>
        <end position="345"/>
    </location>
</feature>
<dbReference type="PROSITE" id="PS51011">
    <property type="entry name" value="ARID"/>
    <property type="match status" value="1"/>
</dbReference>
<dbReference type="SUPFAM" id="SSF46774">
    <property type="entry name" value="ARID-like"/>
    <property type="match status" value="1"/>
</dbReference>
<sequence>MATSRMASSVMYDDAQIATETPRPRFNDIVFWVHDKVPSRDFFVGLIEGDGGIISPLPERAKIRIEVVQNSLRLPKHTRARRRTCSKASPSTSSFTHDEDVALARHVRPHTARSRAGLPLYRAFAKSNTSHSPQEWRKRWVDVLSLRPEPGQLKITFGRTPAAAAPPPSPSRASNASSSASQPSRPSPVSPVPCPRRKGQQQLSWGSTPAAAAPPPSPPRASNASSSASQPPRELTVSCEPSPAHSEEAVVGTGVDEKRKFIRDLILFSEEDGPDVDIHPEVGGQSLDLWALSQAVAAQQVPIDKVDWLNVVERLHFKQTKDGRLADEVQDCYKKNLSEFLQVCR</sequence>
<feature type="compositionally biased region" description="Low complexity" evidence="1">
    <location>
        <begin position="171"/>
        <end position="184"/>
    </location>
</feature>
<dbReference type="EMBL" id="SRQM01000551">
    <property type="protein sequence ID" value="KAG6108617.1"/>
    <property type="molecule type" value="Genomic_DNA"/>
</dbReference>
<evidence type="ECO:0000313" key="3">
    <source>
        <dbReference type="EMBL" id="KAG6108617.1"/>
    </source>
</evidence>
<keyword evidence="4" id="KW-1185">Reference proteome</keyword>
<dbReference type="Gene3D" id="1.10.150.60">
    <property type="entry name" value="ARID DNA-binding domain"/>
    <property type="match status" value="1"/>
</dbReference>
<feature type="compositionally biased region" description="Pro residues" evidence="1">
    <location>
        <begin position="185"/>
        <end position="194"/>
    </location>
</feature>
<dbReference type="InterPro" id="IPR015010">
    <property type="entry name" value="TERF2IP_Myb"/>
</dbReference>
<dbReference type="SUPFAM" id="SSF46689">
    <property type="entry name" value="Homeodomain-like"/>
    <property type="match status" value="1"/>
</dbReference>
<evidence type="ECO:0000259" key="2">
    <source>
        <dbReference type="PROSITE" id="PS51011"/>
    </source>
</evidence>
<protein>
    <recommendedName>
        <fullName evidence="2">ARID domain-containing protein</fullName>
    </recommendedName>
</protein>
<dbReference type="AlphaFoldDB" id="A0A9P7PVX5"/>
<comment type="caution">
    <text evidence="3">The sequence shown here is derived from an EMBL/GenBank/DDBJ whole genome shotgun (WGS) entry which is preliminary data.</text>
</comment>
<dbReference type="InterPro" id="IPR009057">
    <property type="entry name" value="Homeodomain-like_sf"/>
</dbReference>
<gene>
    <name evidence="3" type="ORF">E4U13_006379</name>
</gene>
<name>A0A9P7PVX5_9HYPO</name>
<dbReference type="Gene3D" id="1.10.10.60">
    <property type="entry name" value="Homeodomain-like"/>
    <property type="match status" value="1"/>
</dbReference>
<accession>A0A9P7PVX5</accession>
<evidence type="ECO:0000313" key="4">
    <source>
        <dbReference type="Proteomes" id="UP000732380"/>
    </source>
</evidence>
<dbReference type="GO" id="GO:0003677">
    <property type="term" value="F:DNA binding"/>
    <property type="evidence" value="ECO:0007669"/>
    <property type="project" value="InterPro"/>
</dbReference>